<dbReference type="RefSeq" id="XP_071922196.1">
    <property type="nucleotide sequence ID" value="XM_072066095.1"/>
</dbReference>
<evidence type="ECO:0000313" key="1">
    <source>
        <dbReference type="Proteomes" id="UP001652660"/>
    </source>
</evidence>
<dbReference type="RefSeq" id="XP_071922197.1">
    <property type="nucleotide sequence ID" value="XM_072066096.1"/>
</dbReference>
<evidence type="ECO:0000313" key="5">
    <source>
        <dbReference type="RefSeq" id="XP_071922198.1"/>
    </source>
</evidence>
<dbReference type="PANTHER" id="PTHR15663:SF4">
    <property type="entry name" value="COMM DOMAIN-CONTAINING PROTEIN 9"/>
    <property type="match status" value="1"/>
</dbReference>
<sequence>MAMTDRNHGLWRHLPVLVRANSKESVEYILQALWRTRKTGLDDADRQIFRQMLQLQNDAELDPLLVCLRILIRRCVYETVNKDDIQNLFPAEVLPELQRLLTLLLQKFHREWHDDVLKDQPEGDARSNLGKLDMKFQLSKDTLEAKLQSMYILKDHLSDTVSNVGQNISQKCSLGNDYDIASI</sequence>
<organism evidence="1 3">
    <name type="scientific">Coffea arabica</name>
    <name type="common">Arabian coffee</name>
    <dbReference type="NCBI Taxonomy" id="13443"/>
    <lineage>
        <taxon>Eukaryota</taxon>
        <taxon>Viridiplantae</taxon>
        <taxon>Streptophyta</taxon>
        <taxon>Embryophyta</taxon>
        <taxon>Tracheophyta</taxon>
        <taxon>Spermatophyta</taxon>
        <taxon>Magnoliopsida</taxon>
        <taxon>eudicotyledons</taxon>
        <taxon>Gunneridae</taxon>
        <taxon>Pentapetalae</taxon>
        <taxon>asterids</taxon>
        <taxon>lamiids</taxon>
        <taxon>Gentianales</taxon>
        <taxon>Rubiaceae</taxon>
        <taxon>Ixoroideae</taxon>
        <taxon>Gardenieae complex</taxon>
        <taxon>Bertiereae - Coffeeae clade</taxon>
        <taxon>Coffeeae</taxon>
        <taxon>Coffea</taxon>
    </lineage>
</organism>
<name>A0ABM4VRN7_COFAR</name>
<evidence type="ECO:0000313" key="2">
    <source>
        <dbReference type="RefSeq" id="XP_071922194.1"/>
    </source>
</evidence>
<dbReference type="InterPro" id="IPR037360">
    <property type="entry name" value="COMMD9"/>
</dbReference>
<dbReference type="RefSeq" id="XP_071922198.1">
    <property type="nucleotide sequence ID" value="XM_072066097.1"/>
</dbReference>
<dbReference type="RefSeq" id="XP_071922194.1">
    <property type="nucleotide sequence ID" value="XM_072066093.1"/>
</dbReference>
<proteinExistence type="predicted"/>
<accession>A0ABM4VRN7</accession>
<dbReference type="Proteomes" id="UP001652660">
    <property type="component" value="Chromosome 9e"/>
</dbReference>
<dbReference type="PANTHER" id="PTHR15663">
    <property type="entry name" value="COMM DOMAIN-CONTAINING PROTEIN 9"/>
    <property type="match status" value="1"/>
</dbReference>
<protein>
    <submittedName>
        <fullName evidence="2 3">Uncharacterized protein isoform X1</fullName>
    </submittedName>
</protein>
<evidence type="ECO:0000313" key="4">
    <source>
        <dbReference type="RefSeq" id="XP_071922197.1"/>
    </source>
</evidence>
<gene>
    <name evidence="2 3 4 5 6" type="primary">LOC113709453</name>
</gene>
<dbReference type="RefSeq" id="XP_071922199.1">
    <property type="nucleotide sequence ID" value="XM_072066098.1"/>
</dbReference>
<keyword evidence="1" id="KW-1185">Reference proteome</keyword>
<evidence type="ECO:0000313" key="3">
    <source>
        <dbReference type="RefSeq" id="XP_071922196.1"/>
    </source>
</evidence>
<dbReference type="GeneID" id="113709453"/>
<evidence type="ECO:0000313" key="6">
    <source>
        <dbReference type="RefSeq" id="XP_071922199.1"/>
    </source>
</evidence>
<reference evidence="2 3" key="1">
    <citation type="submission" date="2025-05" db="UniProtKB">
        <authorList>
            <consortium name="RefSeq"/>
        </authorList>
    </citation>
    <scope>IDENTIFICATION</scope>
    <source>
        <tissue evidence="2 3">Leaves</tissue>
    </source>
</reference>